<evidence type="ECO:0008006" key="3">
    <source>
        <dbReference type="Google" id="ProtNLM"/>
    </source>
</evidence>
<dbReference type="Proteomes" id="UP000284662">
    <property type="component" value="Unassembled WGS sequence"/>
</dbReference>
<dbReference type="RefSeq" id="WP_018998820.1">
    <property type="nucleotide sequence ID" value="NZ_QRST01000028.1"/>
</dbReference>
<comment type="caution">
    <text evidence="1">The sequence shown here is derived from an EMBL/GenBank/DDBJ whole genome shotgun (WGS) entry which is preliminary data.</text>
</comment>
<evidence type="ECO:0000313" key="2">
    <source>
        <dbReference type="Proteomes" id="UP000284662"/>
    </source>
</evidence>
<proteinExistence type="predicted"/>
<reference evidence="1 2" key="1">
    <citation type="submission" date="2018-08" db="EMBL/GenBank/DDBJ databases">
        <title>A genome reference for cultivated species of the human gut microbiota.</title>
        <authorList>
            <person name="Zou Y."/>
            <person name="Xue W."/>
            <person name="Luo G."/>
        </authorList>
    </citation>
    <scope>NUCLEOTIDE SEQUENCE [LARGE SCALE GENOMIC DNA]</scope>
    <source>
        <strain evidence="1 2">AF29-2</strain>
    </source>
</reference>
<dbReference type="AlphaFoldDB" id="A0A411ZJM8"/>
<protein>
    <recommendedName>
        <fullName evidence="3">CRISPR-associated protein</fullName>
    </recommendedName>
</protein>
<evidence type="ECO:0000313" key="1">
    <source>
        <dbReference type="EMBL" id="RGQ03020.1"/>
    </source>
</evidence>
<dbReference type="EMBL" id="QRST01000028">
    <property type="protein sequence ID" value="RGQ03020.1"/>
    <property type="molecule type" value="Genomic_DNA"/>
</dbReference>
<accession>A0A411ZJM8</accession>
<sequence>MRKVFLSTMLLAPLRPEDPTYYTSDDFELSENRYDFPLTYVIDDKVKPNDEVIVITAVEQDVNGKQNNATMNYKKYREEVEKIFQERNVNFKFEEIPLTTEFDSLTFNRFFKQVAILINDNDQLFVDVTFGMKPYSISLFVAVAYAEKAARNVDVDTIIYAQKYSGFSRAKTAEEKAKDPSKSRIYDITGLFYLNAIAGNAKSGQKHKLDKALDLLIND</sequence>
<name>A0A411ZJM8_9FIRM</name>
<gene>
    <name evidence="1" type="ORF">DWZ11_10395</name>
</gene>
<organism evidence="1 2">
    <name type="scientific">Megamonas rupellensis</name>
    <dbReference type="NCBI Taxonomy" id="491921"/>
    <lineage>
        <taxon>Bacteria</taxon>
        <taxon>Bacillati</taxon>
        <taxon>Bacillota</taxon>
        <taxon>Negativicutes</taxon>
        <taxon>Selenomonadales</taxon>
        <taxon>Selenomonadaceae</taxon>
        <taxon>Megamonas</taxon>
    </lineage>
</organism>